<name>A0A0D2FXT9_CLAB1</name>
<evidence type="ECO:0000313" key="3">
    <source>
        <dbReference type="Proteomes" id="UP000053789"/>
    </source>
</evidence>
<dbReference type="HOGENOM" id="CLU_1758600_0_0_1"/>
<dbReference type="RefSeq" id="XP_016617966.1">
    <property type="nucleotide sequence ID" value="XM_016765921.1"/>
</dbReference>
<dbReference type="GeneID" id="27701121"/>
<dbReference type="Proteomes" id="UP000053789">
    <property type="component" value="Unassembled WGS sequence"/>
</dbReference>
<gene>
    <name evidence="2" type="ORF">Z519_08193</name>
</gene>
<sequence>MASLSREQCLFIFVDVDEVLVGADKLGDIENTSAKTSVTTRSTSVIPSIAALPESSRLSSDTPAHYHTNLPPSPSHSSFEKDLRLLNPASTWIPVKITIHGRRLDLPHAHDGVFKSTFPVFCVTCLGPVNYVSLCSTFDTISSLTSLH</sequence>
<dbReference type="AlphaFoldDB" id="A0A0D2FXT9"/>
<evidence type="ECO:0000256" key="1">
    <source>
        <dbReference type="SAM" id="MobiDB-lite"/>
    </source>
</evidence>
<proteinExistence type="predicted"/>
<evidence type="ECO:0000313" key="2">
    <source>
        <dbReference type="EMBL" id="KIW91297.1"/>
    </source>
</evidence>
<dbReference type="EMBL" id="KN846991">
    <property type="protein sequence ID" value="KIW91297.1"/>
    <property type="molecule type" value="Genomic_DNA"/>
</dbReference>
<keyword evidence="3" id="KW-1185">Reference proteome</keyword>
<feature type="region of interest" description="Disordered" evidence="1">
    <location>
        <begin position="54"/>
        <end position="75"/>
    </location>
</feature>
<protein>
    <submittedName>
        <fullName evidence="2">Uncharacterized protein</fullName>
    </submittedName>
</protein>
<reference evidence="2" key="1">
    <citation type="submission" date="2015-01" db="EMBL/GenBank/DDBJ databases">
        <title>The Genome Sequence of Cladophialophora bantiana CBS 173.52.</title>
        <authorList>
            <consortium name="The Broad Institute Genomics Platform"/>
            <person name="Cuomo C."/>
            <person name="de Hoog S."/>
            <person name="Gorbushina A."/>
            <person name="Stielow B."/>
            <person name="Teixiera M."/>
            <person name="Abouelleil A."/>
            <person name="Chapman S.B."/>
            <person name="Priest M."/>
            <person name="Young S.K."/>
            <person name="Wortman J."/>
            <person name="Nusbaum C."/>
            <person name="Birren B."/>
        </authorList>
    </citation>
    <scope>NUCLEOTIDE SEQUENCE [LARGE SCALE GENOMIC DNA]</scope>
    <source>
        <strain evidence="2">CBS 173.52</strain>
    </source>
</reference>
<dbReference type="VEuPathDB" id="FungiDB:Z519_08193"/>
<dbReference type="OrthoDB" id="548867at2759"/>
<accession>A0A0D2FXT9</accession>
<organism evidence="2 3">
    <name type="scientific">Cladophialophora bantiana (strain ATCC 10958 / CBS 173.52 / CDC B-1940 / NIH 8579)</name>
    <name type="common">Xylohypha bantiana</name>
    <dbReference type="NCBI Taxonomy" id="1442370"/>
    <lineage>
        <taxon>Eukaryota</taxon>
        <taxon>Fungi</taxon>
        <taxon>Dikarya</taxon>
        <taxon>Ascomycota</taxon>
        <taxon>Pezizomycotina</taxon>
        <taxon>Eurotiomycetes</taxon>
        <taxon>Chaetothyriomycetidae</taxon>
        <taxon>Chaetothyriales</taxon>
        <taxon>Herpotrichiellaceae</taxon>
        <taxon>Cladophialophora</taxon>
    </lineage>
</organism>